<evidence type="ECO:0000313" key="1">
    <source>
        <dbReference type="EMBL" id="KOF80668.1"/>
    </source>
</evidence>
<feature type="non-terminal residue" evidence="1">
    <location>
        <position position="165"/>
    </location>
</feature>
<dbReference type="AlphaFoldDB" id="A0A0L8GUN4"/>
<name>A0A0L8GUN4_OCTBM</name>
<accession>A0A0L8GUN4</accession>
<feature type="non-terminal residue" evidence="1">
    <location>
        <position position="1"/>
    </location>
</feature>
<proteinExistence type="predicted"/>
<organism evidence="1">
    <name type="scientific">Octopus bimaculoides</name>
    <name type="common">California two-spotted octopus</name>
    <dbReference type="NCBI Taxonomy" id="37653"/>
    <lineage>
        <taxon>Eukaryota</taxon>
        <taxon>Metazoa</taxon>
        <taxon>Spiralia</taxon>
        <taxon>Lophotrochozoa</taxon>
        <taxon>Mollusca</taxon>
        <taxon>Cephalopoda</taxon>
        <taxon>Coleoidea</taxon>
        <taxon>Octopodiformes</taxon>
        <taxon>Octopoda</taxon>
        <taxon>Incirrata</taxon>
        <taxon>Octopodidae</taxon>
        <taxon>Octopus</taxon>
    </lineage>
</organism>
<dbReference type="EMBL" id="KQ420311">
    <property type="protein sequence ID" value="KOF80668.1"/>
    <property type="molecule type" value="Genomic_DNA"/>
</dbReference>
<gene>
    <name evidence="1" type="ORF">OCBIM_22027587mg</name>
</gene>
<dbReference type="OrthoDB" id="6134084at2759"/>
<sequence>FYISADTWIFTYRVKRPTSVNIYKSFLSIEHSTWKNDQGVYRAVAIQSWSHLPVKLVRLTGFYLGKPVLELLFDGRNSTIDNWFQYARLIRSPWTDLNATNFNMFSLRGNEVDRSFAIGYFGDTCEEDRGWMTVIERQFNCSYANLTYYPAILFADSNSQTNWSK</sequence>
<reference evidence="1" key="1">
    <citation type="submission" date="2015-07" db="EMBL/GenBank/DDBJ databases">
        <title>MeaNS - Measles Nucleotide Surveillance Program.</title>
        <authorList>
            <person name="Tran T."/>
            <person name="Druce J."/>
        </authorList>
    </citation>
    <scope>NUCLEOTIDE SEQUENCE</scope>
    <source>
        <strain evidence="1">UCB-OBI-ISO-001</strain>
        <tissue evidence="1">Gonad</tissue>
    </source>
</reference>
<protein>
    <submittedName>
        <fullName evidence="1">Uncharacterized protein</fullName>
    </submittedName>
</protein>